<dbReference type="InterPro" id="IPR002110">
    <property type="entry name" value="Ankyrin_rpt"/>
</dbReference>
<evidence type="ECO:0000313" key="8">
    <source>
        <dbReference type="EnsemblMetazoa" id="HelroP104131"/>
    </source>
</evidence>
<feature type="compositionally biased region" description="Basic and acidic residues" evidence="4">
    <location>
        <begin position="604"/>
        <end position="614"/>
    </location>
</feature>
<evidence type="ECO:0000259" key="5">
    <source>
        <dbReference type="SMART" id="SM00382"/>
    </source>
</evidence>
<feature type="domain" description="Clp ATPase C-terminal" evidence="6">
    <location>
        <begin position="484"/>
        <end position="577"/>
    </location>
</feature>
<dbReference type="CTD" id="20194650"/>
<dbReference type="Proteomes" id="UP000015101">
    <property type="component" value="Unassembled WGS sequence"/>
</dbReference>
<dbReference type="InterPro" id="IPR003959">
    <property type="entry name" value="ATPase_AAA_core"/>
</dbReference>
<reference evidence="7 9" key="2">
    <citation type="journal article" date="2013" name="Nature">
        <title>Insights into bilaterian evolution from three spiralian genomes.</title>
        <authorList>
            <person name="Simakov O."/>
            <person name="Marletaz F."/>
            <person name="Cho S.J."/>
            <person name="Edsinger-Gonzales E."/>
            <person name="Havlak P."/>
            <person name="Hellsten U."/>
            <person name="Kuo D.H."/>
            <person name="Larsson T."/>
            <person name="Lv J."/>
            <person name="Arendt D."/>
            <person name="Savage R."/>
            <person name="Osoegawa K."/>
            <person name="de Jong P."/>
            <person name="Grimwood J."/>
            <person name="Chapman J.A."/>
            <person name="Shapiro H."/>
            <person name="Aerts A."/>
            <person name="Otillar R.P."/>
            <person name="Terry A.Y."/>
            <person name="Boore J.L."/>
            <person name="Grigoriev I.V."/>
            <person name="Lindberg D.R."/>
            <person name="Seaver E.C."/>
            <person name="Weisblat D.A."/>
            <person name="Putnam N.H."/>
            <person name="Rokhsar D.S."/>
        </authorList>
    </citation>
    <scope>NUCLEOTIDE SEQUENCE</scope>
</reference>
<dbReference type="GO" id="GO:0005739">
    <property type="term" value="C:mitochondrion"/>
    <property type="evidence" value="ECO:0000318"/>
    <property type="project" value="GO_Central"/>
</dbReference>
<reference evidence="8" key="3">
    <citation type="submission" date="2015-06" db="UniProtKB">
        <authorList>
            <consortium name="EnsemblMetazoa"/>
        </authorList>
    </citation>
    <scope>IDENTIFICATION</scope>
</reference>
<sequence>MRQFLRFFNKYFSLTKTPFNSNKLTLRKLNFVTIPLRFSSCNNTNNRFKKFLNVSSLSAASALGFLVAYCKENDFAIYSHLFNAAKYDSADDIKRLTKSGLDVNKKHELGWTALHVAVVNNNYRSVQALLEAGADPNIGDDFTNVYSMAKEKKLNSLHVLITRDDEFCNWLNNRATFKGFTSLHYAVLLGVDNIIEALLKAGADPTKENDSGHKPVAYTQDAHLKQLLDKYELQYKQQQLKLEAEERRRFPLERRLKQEIIGQEAAINTVAAAVRRKENGWYDEDHPLVLLFLGSSGIGKTELAKQVATYLHKKAKNSFIRLDMSEYQQKHEVSKFIGSPPGYVGHEEGGQLTKQLTQFPNSVVLFDEIEKAHPDILTVLLQLFDEGRLTDGKGKTIECKDAIFIMTSNLASEEIADYATQLRKEAELVRANKMIGGLDELDTDESVHISKHFKESVIQPMLKHHFRRDEFLGRINEIVYFVPFSRSELTKLVVKEMNLWAERAKTKHNIELTWDRKVVDMLADGYDVHYGARSIKHEVERQIVSKLALAHERNLINEGCTVKLVAQSKSDENNLELTRKTLITNGFSQQQHHQRHQQNSGVEPRLKDEKDKGDMSKDSIIKLQLLRKGILKDDYIDLDLNSFDNSTF</sequence>
<dbReference type="SUPFAM" id="SSF48403">
    <property type="entry name" value="Ankyrin repeat"/>
    <property type="match status" value="1"/>
</dbReference>
<proteinExistence type="predicted"/>
<feature type="repeat" description="ANK" evidence="3">
    <location>
        <begin position="109"/>
        <end position="141"/>
    </location>
</feature>
<reference evidence="9" key="1">
    <citation type="submission" date="2012-12" db="EMBL/GenBank/DDBJ databases">
        <authorList>
            <person name="Hellsten U."/>
            <person name="Grimwood J."/>
            <person name="Chapman J.A."/>
            <person name="Shapiro H."/>
            <person name="Aerts A."/>
            <person name="Otillar R.P."/>
            <person name="Terry A.Y."/>
            <person name="Boore J.L."/>
            <person name="Simakov O."/>
            <person name="Marletaz F."/>
            <person name="Cho S.-J."/>
            <person name="Edsinger-Gonzales E."/>
            <person name="Havlak P."/>
            <person name="Kuo D.-H."/>
            <person name="Larsson T."/>
            <person name="Lv J."/>
            <person name="Arendt D."/>
            <person name="Savage R."/>
            <person name="Osoegawa K."/>
            <person name="de Jong P."/>
            <person name="Lindberg D.R."/>
            <person name="Seaver E.C."/>
            <person name="Weisblat D.A."/>
            <person name="Putnam N.H."/>
            <person name="Grigoriev I.V."/>
            <person name="Rokhsar D.S."/>
        </authorList>
    </citation>
    <scope>NUCLEOTIDE SEQUENCE</scope>
</reference>
<evidence type="ECO:0000256" key="1">
    <source>
        <dbReference type="ARBA" id="ARBA00022741"/>
    </source>
</evidence>
<dbReference type="RefSeq" id="XP_009029944.1">
    <property type="nucleotide sequence ID" value="XM_009031696.1"/>
</dbReference>
<dbReference type="GeneID" id="20194650"/>
<dbReference type="CDD" id="cd19499">
    <property type="entry name" value="RecA-like_ClpB_Hsp104-like"/>
    <property type="match status" value="1"/>
</dbReference>
<dbReference type="GO" id="GO:0034605">
    <property type="term" value="P:cellular response to heat"/>
    <property type="evidence" value="ECO:0000318"/>
    <property type="project" value="GO_Central"/>
</dbReference>
<feature type="domain" description="AAA+ ATPase" evidence="5">
    <location>
        <begin position="286"/>
        <end position="430"/>
    </location>
</feature>
<dbReference type="EnsemblMetazoa" id="HelroT104131">
    <property type="protein sequence ID" value="HelroP104131"/>
    <property type="gene ID" value="HelroG104131"/>
</dbReference>
<dbReference type="InParanoid" id="T1EDJ8"/>
<dbReference type="OMA" id="ARYMHRD"/>
<dbReference type="STRING" id="6412.T1EDJ8"/>
<dbReference type="HOGENOM" id="CLU_005070_9_3_1"/>
<dbReference type="GO" id="GO:0005524">
    <property type="term" value="F:ATP binding"/>
    <property type="evidence" value="ECO:0007669"/>
    <property type="project" value="UniProtKB-KW"/>
</dbReference>
<dbReference type="Pfam" id="PF00023">
    <property type="entry name" value="Ank"/>
    <property type="match status" value="1"/>
</dbReference>
<accession>T1EDJ8</accession>
<evidence type="ECO:0000256" key="2">
    <source>
        <dbReference type="ARBA" id="ARBA00022840"/>
    </source>
</evidence>
<dbReference type="Pfam" id="PF10431">
    <property type="entry name" value="ClpB_D2-small"/>
    <property type="match status" value="1"/>
</dbReference>
<dbReference type="GO" id="GO:0016887">
    <property type="term" value="F:ATP hydrolysis activity"/>
    <property type="evidence" value="ECO:0000318"/>
    <property type="project" value="GO_Central"/>
</dbReference>
<dbReference type="PROSITE" id="PS50297">
    <property type="entry name" value="ANK_REP_REGION"/>
    <property type="match status" value="2"/>
</dbReference>
<dbReference type="SMART" id="SM01086">
    <property type="entry name" value="ClpB_D2-small"/>
    <property type="match status" value="1"/>
</dbReference>
<dbReference type="Pfam" id="PF12796">
    <property type="entry name" value="Ank_2"/>
    <property type="match status" value="1"/>
</dbReference>
<dbReference type="InterPro" id="IPR003593">
    <property type="entry name" value="AAA+_ATPase"/>
</dbReference>
<dbReference type="PRINTS" id="PR00300">
    <property type="entry name" value="CLPPROTEASEA"/>
</dbReference>
<protein>
    <submittedName>
        <fullName evidence="7 8">Uncharacterized protein</fullName>
    </submittedName>
</protein>
<keyword evidence="9" id="KW-1185">Reference proteome</keyword>
<dbReference type="eggNOG" id="KOG1051">
    <property type="taxonomic scope" value="Eukaryota"/>
</dbReference>
<dbReference type="Gene3D" id="1.25.40.20">
    <property type="entry name" value="Ankyrin repeat-containing domain"/>
    <property type="match status" value="1"/>
</dbReference>
<evidence type="ECO:0000313" key="9">
    <source>
        <dbReference type="Proteomes" id="UP000015101"/>
    </source>
</evidence>
<dbReference type="Pfam" id="PF07724">
    <property type="entry name" value="AAA_2"/>
    <property type="match status" value="1"/>
</dbReference>
<dbReference type="KEGG" id="hro:HELRODRAFT_104131"/>
<evidence type="ECO:0000256" key="3">
    <source>
        <dbReference type="PROSITE-ProRule" id="PRU00023"/>
    </source>
</evidence>
<dbReference type="PROSITE" id="PS50088">
    <property type="entry name" value="ANK_REPEAT"/>
    <property type="match status" value="2"/>
</dbReference>
<dbReference type="PANTHER" id="PTHR11638:SF93">
    <property type="entry name" value="MITOCHONDRIAL DISAGGREGASE"/>
    <property type="match status" value="1"/>
</dbReference>
<dbReference type="InterPro" id="IPR027417">
    <property type="entry name" value="P-loop_NTPase"/>
</dbReference>
<dbReference type="InterPro" id="IPR019489">
    <property type="entry name" value="Clp_ATPase_C"/>
</dbReference>
<dbReference type="PANTHER" id="PTHR11638">
    <property type="entry name" value="ATP-DEPENDENT CLP PROTEASE"/>
    <property type="match status" value="1"/>
</dbReference>
<gene>
    <name evidence="8" type="primary">20194650</name>
    <name evidence="7" type="ORF">HELRODRAFT_104131</name>
</gene>
<dbReference type="SUPFAM" id="SSF52540">
    <property type="entry name" value="P-loop containing nucleoside triphosphate hydrolases"/>
    <property type="match status" value="1"/>
</dbReference>
<dbReference type="InterPro" id="IPR050130">
    <property type="entry name" value="ClpA_ClpB"/>
</dbReference>
<dbReference type="AlphaFoldDB" id="T1EDJ8"/>
<dbReference type="EMBL" id="AMQM01007880">
    <property type="status" value="NOT_ANNOTATED_CDS"/>
    <property type="molecule type" value="Genomic_DNA"/>
</dbReference>
<dbReference type="GO" id="GO:0005737">
    <property type="term" value="C:cytoplasm"/>
    <property type="evidence" value="ECO:0000318"/>
    <property type="project" value="GO_Central"/>
</dbReference>
<evidence type="ECO:0000313" key="7">
    <source>
        <dbReference type="EMBL" id="ESN91999.1"/>
    </source>
</evidence>
<dbReference type="InterPro" id="IPR001270">
    <property type="entry name" value="ClpA/B"/>
</dbReference>
<feature type="repeat" description="ANK" evidence="3">
    <location>
        <begin position="178"/>
        <end position="210"/>
    </location>
</feature>
<keyword evidence="1" id="KW-0547">Nucleotide-binding</keyword>
<evidence type="ECO:0000259" key="6">
    <source>
        <dbReference type="SMART" id="SM01086"/>
    </source>
</evidence>
<name>T1EDJ8_HELRO</name>
<dbReference type="Gene3D" id="3.40.50.300">
    <property type="entry name" value="P-loop containing nucleotide triphosphate hydrolases"/>
    <property type="match status" value="1"/>
</dbReference>
<feature type="region of interest" description="Disordered" evidence="4">
    <location>
        <begin position="587"/>
        <end position="614"/>
    </location>
</feature>
<dbReference type="InterPro" id="IPR036770">
    <property type="entry name" value="Ankyrin_rpt-contain_sf"/>
</dbReference>
<keyword evidence="3" id="KW-0040">ANK repeat</keyword>
<dbReference type="Gene3D" id="1.10.8.60">
    <property type="match status" value="1"/>
</dbReference>
<organism evidence="8 9">
    <name type="scientific">Helobdella robusta</name>
    <name type="common">Californian leech</name>
    <dbReference type="NCBI Taxonomy" id="6412"/>
    <lineage>
        <taxon>Eukaryota</taxon>
        <taxon>Metazoa</taxon>
        <taxon>Spiralia</taxon>
        <taxon>Lophotrochozoa</taxon>
        <taxon>Annelida</taxon>
        <taxon>Clitellata</taxon>
        <taxon>Hirudinea</taxon>
        <taxon>Rhynchobdellida</taxon>
        <taxon>Glossiphoniidae</taxon>
        <taxon>Helobdella</taxon>
    </lineage>
</organism>
<dbReference type="OrthoDB" id="47330at2759"/>
<keyword evidence="2" id="KW-0067">ATP-binding</keyword>
<dbReference type="EMBL" id="KB097680">
    <property type="protein sequence ID" value="ESN91999.1"/>
    <property type="molecule type" value="Genomic_DNA"/>
</dbReference>
<evidence type="ECO:0000256" key="4">
    <source>
        <dbReference type="SAM" id="MobiDB-lite"/>
    </source>
</evidence>
<dbReference type="SMART" id="SM00248">
    <property type="entry name" value="ANK"/>
    <property type="match status" value="3"/>
</dbReference>
<dbReference type="SMART" id="SM00382">
    <property type="entry name" value="AAA"/>
    <property type="match status" value="1"/>
</dbReference>